<dbReference type="Pfam" id="PF00512">
    <property type="entry name" value="HisKA"/>
    <property type="match status" value="1"/>
</dbReference>
<dbReference type="PANTHER" id="PTHR43047:SF72">
    <property type="entry name" value="OSMOSENSING HISTIDINE PROTEIN KINASE SLN1"/>
    <property type="match status" value="1"/>
</dbReference>
<dbReference type="SMART" id="SM00388">
    <property type="entry name" value="HisKA"/>
    <property type="match status" value="1"/>
</dbReference>
<organism evidence="10 11">
    <name type="scientific">Cognatilysobacter xinjiangensis</name>
    <dbReference type="NCBI Taxonomy" id="546892"/>
    <lineage>
        <taxon>Bacteria</taxon>
        <taxon>Pseudomonadati</taxon>
        <taxon>Pseudomonadota</taxon>
        <taxon>Gammaproteobacteria</taxon>
        <taxon>Lysobacterales</taxon>
        <taxon>Lysobacteraceae</taxon>
        <taxon>Cognatilysobacter</taxon>
    </lineage>
</organism>
<evidence type="ECO:0000256" key="1">
    <source>
        <dbReference type="ARBA" id="ARBA00000085"/>
    </source>
</evidence>
<dbReference type="InterPro" id="IPR004358">
    <property type="entry name" value="Sig_transdc_His_kin-like_C"/>
</dbReference>
<dbReference type="InterPro" id="IPR011006">
    <property type="entry name" value="CheY-like_superfamily"/>
</dbReference>
<evidence type="ECO:0000313" key="11">
    <source>
        <dbReference type="Proteomes" id="UP000643403"/>
    </source>
</evidence>
<dbReference type="PROSITE" id="PS50109">
    <property type="entry name" value="HIS_KIN"/>
    <property type="match status" value="1"/>
</dbReference>
<dbReference type="InterPro" id="IPR011123">
    <property type="entry name" value="Y_Y_Y"/>
</dbReference>
<protein>
    <recommendedName>
        <fullName evidence="2">histidine kinase</fullName>
        <ecNumber evidence="2">2.7.13.3</ecNumber>
    </recommendedName>
</protein>
<dbReference type="EC" id="2.7.13.3" evidence="2"/>
<dbReference type="SUPFAM" id="SSF47384">
    <property type="entry name" value="Homodimeric domain of signal transducing histidine kinase"/>
    <property type="match status" value="1"/>
</dbReference>
<dbReference type="Proteomes" id="UP000643403">
    <property type="component" value="Unassembled WGS sequence"/>
</dbReference>
<keyword evidence="11" id="KW-1185">Reference proteome</keyword>
<evidence type="ECO:0000256" key="4">
    <source>
        <dbReference type="ARBA" id="ARBA00022679"/>
    </source>
</evidence>
<feature type="transmembrane region" description="Helical" evidence="7">
    <location>
        <begin position="765"/>
        <end position="785"/>
    </location>
</feature>
<evidence type="ECO:0000256" key="7">
    <source>
        <dbReference type="SAM" id="Phobius"/>
    </source>
</evidence>
<feature type="domain" description="Response regulatory" evidence="9">
    <location>
        <begin position="1059"/>
        <end position="1173"/>
    </location>
</feature>
<evidence type="ECO:0000256" key="2">
    <source>
        <dbReference type="ARBA" id="ARBA00012438"/>
    </source>
</evidence>
<keyword evidence="4" id="KW-0808">Transferase</keyword>
<dbReference type="Gene3D" id="2.130.10.10">
    <property type="entry name" value="YVTN repeat-like/Quinoprotein amine dehydrogenase"/>
    <property type="match status" value="4"/>
</dbReference>
<dbReference type="Pfam" id="PF00072">
    <property type="entry name" value="Response_reg"/>
    <property type="match status" value="1"/>
</dbReference>
<dbReference type="CDD" id="cd00082">
    <property type="entry name" value="HisKA"/>
    <property type="match status" value="1"/>
</dbReference>
<dbReference type="InterPro" id="IPR036890">
    <property type="entry name" value="HATPase_C_sf"/>
</dbReference>
<dbReference type="Pfam" id="PF02518">
    <property type="entry name" value="HATPase_c"/>
    <property type="match status" value="1"/>
</dbReference>
<dbReference type="InterPro" id="IPR036097">
    <property type="entry name" value="HisK_dim/P_sf"/>
</dbReference>
<dbReference type="EMBL" id="BMXY01000001">
    <property type="protein sequence ID" value="GGZ53626.1"/>
    <property type="molecule type" value="Genomic_DNA"/>
</dbReference>
<dbReference type="Gene3D" id="1.10.287.130">
    <property type="match status" value="1"/>
</dbReference>
<evidence type="ECO:0000256" key="3">
    <source>
        <dbReference type="ARBA" id="ARBA00022553"/>
    </source>
</evidence>
<dbReference type="CDD" id="cd17546">
    <property type="entry name" value="REC_hyHK_CKI1_RcsC-like"/>
    <property type="match status" value="1"/>
</dbReference>
<dbReference type="InterPro" id="IPR013783">
    <property type="entry name" value="Ig-like_fold"/>
</dbReference>
<sequence length="1178" mass="126675">MHRGIVGRIAGLLVVAAMLAGGHARAGLPETPRPRQFTVADGLPSNRINDIAQDRAGYLWIATSDGLARFDGVSFRIWRVEQGLRDNFVWSLAIDAQDRVWIGTRSAGLAMLDARRERFTWYDATTPGVGGTEVWCVAAARDGDIWFGTASAGLHRLHAGRVERFVPRPGDARSLPHTAVRKLEIGRDGRLWVGTANGVAHWDGAGFVRDDATRLPDPAINGLAAERDGALWIGTPRGLVRRDRDGSLHAPAWTPTGGAPLQMLLRDREDTHWFDVPEGLGVESEHRVVTVPLYSSASRGLVRPAWVGAHEDHEGGLWFASNTHGLWYLPPRWRQFSVLSRRIDDPATLANAQVRGIAPGGDGTLWLVGSGGVLDRFDSETGEVDHVAHDVGQGVILDGVLADRDGRVWISYLDGLARFDPPSGRLMRWSVGMHDGALSGESHALLQDRAGRIWLGGEGGVQLREPGGRVLASLQPGDGRGLPRGAAVHDLELGPGGVPWLATSVGLLEWSEARQRLVRVAGTDGAAVHGLALDAAGDVWLARFGAVERYRLQHGRLALRDRLDADAGFPRVAPTGITVDANGIGWATSVRGLVRVDPLARRIRVYGVRDGLPSQEFAAAPVARPGDGRILVGTPEGLVVFDPAVVRPASHVPQLRIESVDVRRGDRRIPLSAGTLAELRDGDRDLRVRARLVSFNNAGANAYRFRLAGFDRGWIDVGADGERVFSQLPAGRYRLQVIARGADQVWSAPQSLEFSVRPPWWRTGWAYATFAVVALLALATAALVLRNRLQRRAALQRIEHERRLAQEASDAKTRFLATFGHEVRTPMTGVLGMTELLADTPLDARQRGYLDSIRTAGEHLLRLLNDALDLARIDSGHLEIADEPFDLHRMLDEVAALTAPLAGQRGLAFALAVAPDVPRAIVGDCSRLRQILLNLLGNAGKFTEHGSIRLRIARHGDRLRFSVSDTGPGLSREQAARLFHRFQQAEGARTAARYGGSGLGLAISAELADAMGGRISVESVPGAGATFHVDLPLREAVSAPVSIPATPAVREASPLPSLSVLLVEDDATVAAVVRGLLEAQGHRVKHVAHGLAALAEATVAAYDIALLDLDLPGIDGFAVARQLRAQGFRAPMVAVTARADAASEPTARAAGFDGFLRKPVTGAMLGELLRETLAAEAG</sequence>
<dbReference type="Pfam" id="PF07494">
    <property type="entry name" value="Reg_prop"/>
    <property type="match status" value="2"/>
</dbReference>
<dbReference type="Gene3D" id="3.40.50.2300">
    <property type="match status" value="1"/>
</dbReference>
<feature type="domain" description="Histidine kinase" evidence="8">
    <location>
        <begin position="818"/>
        <end position="1035"/>
    </location>
</feature>
<dbReference type="PRINTS" id="PR00344">
    <property type="entry name" value="BCTRLSENSOR"/>
</dbReference>
<dbReference type="InterPro" id="IPR011110">
    <property type="entry name" value="Reg_prop"/>
</dbReference>
<dbReference type="CDD" id="cd16922">
    <property type="entry name" value="HATPase_EvgS-ArcB-TorS-like"/>
    <property type="match status" value="1"/>
</dbReference>
<feature type="modified residue" description="4-aspartylphosphate" evidence="6">
    <location>
        <position position="1108"/>
    </location>
</feature>
<dbReference type="InterPro" id="IPR003594">
    <property type="entry name" value="HATPase_dom"/>
</dbReference>
<dbReference type="InterPro" id="IPR015943">
    <property type="entry name" value="WD40/YVTN_repeat-like_dom_sf"/>
</dbReference>
<evidence type="ECO:0000313" key="10">
    <source>
        <dbReference type="EMBL" id="GGZ53626.1"/>
    </source>
</evidence>
<keyword evidence="3 6" id="KW-0597">Phosphoprotein</keyword>
<dbReference type="SMART" id="SM00387">
    <property type="entry name" value="HATPase_c"/>
    <property type="match status" value="1"/>
</dbReference>
<dbReference type="GO" id="GO:0016301">
    <property type="term" value="F:kinase activity"/>
    <property type="evidence" value="ECO:0007669"/>
    <property type="project" value="UniProtKB-KW"/>
</dbReference>
<dbReference type="Gene3D" id="3.30.565.10">
    <property type="entry name" value="Histidine kinase-like ATPase, C-terminal domain"/>
    <property type="match status" value="1"/>
</dbReference>
<dbReference type="Pfam" id="PF07495">
    <property type="entry name" value="Y_Y_Y"/>
    <property type="match status" value="1"/>
</dbReference>
<dbReference type="SUPFAM" id="SSF52172">
    <property type="entry name" value="CheY-like"/>
    <property type="match status" value="1"/>
</dbReference>
<dbReference type="InterPro" id="IPR005467">
    <property type="entry name" value="His_kinase_dom"/>
</dbReference>
<dbReference type="SUPFAM" id="SSF63829">
    <property type="entry name" value="Calcium-dependent phosphotriesterase"/>
    <property type="match status" value="2"/>
</dbReference>
<evidence type="ECO:0000259" key="8">
    <source>
        <dbReference type="PROSITE" id="PS50109"/>
    </source>
</evidence>
<keyword evidence="7" id="KW-0812">Transmembrane</keyword>
<dbReference type="PROSITE" id="PS50110">
    <property type="entry name" value="RESPONSE_REGULATORY"/>
    <property type="match status" value="1"/>
</dbReference>
<dbReference type="Gene3D" id="2.60.40.10">
    <property type="entry name" value="Immunoglobulins"/>
    <property type="match status" value="1"/>
</dbReference>
<dbReference type="InterPro" id="IPR003661">
    <property type="entry name" value="HisK_dim/P_dom"/>
</dbReference>
<keyword evidence="7" id="KW-1133">Transmembrane helix</keyword>
<accession>A0ABQ3BPT1</accession>
<dbReference type="InterPro" id="IPR001789">
    <property type="entry name" value="Sig_transdc_resp-reg_receiver"/>
</dbReference>
<dbReference type="RefSeq" id="WP_229790623.1">
    <property type="nucleotide sequence ID" value="NZ_BMXY01000001.1"/>
</dbReference>
<evidence type="ECO:0000256" key="6">
    <source>
        <dbReference type="PROSITE-ProRule" id="PRU00169"/>
    </source>
</evidence>
<proteinExistence type="predicted"/>
<gene>
    <name evidence="10" type="ORF">GCM10008101_03460</name>
</gene>
<keyword evidence="7" id="KW-0472">Membrane</keyword>
<evidence type="ECO:0000259" key="9">
    <source>
        <dbReference type="PROSITE" id="PS50110"/>
    </source>
</evidence>
<name>A0ABQ3BPT1_9GAMM</name>
<dbReference type="SMART" id="SM00448">
    <property type="entry name" value="REC"/>
    <property type="match status" value="1"/>
</dbReference>
<evidence type="ECO:0000256" key="5">
    <source>
        <dbReference type="ARBA" id="ARBA00022777"/>
    </source>
</evidence>
<comment type="catalytic activity">
    <reaction evidence="1">
        <text>ATP + protein L-histidine = ADP + protein N-phospho-L-histidine.</text>
        <dbReference type="EC" id="2.7.13.3"/>
    </reaction>
</comment>
<reference evidence="11" key="1">
    <citation type="journal article" date="2019" name="Int. J. Syst. Evol. Microbiol.">
        <title>The Global Catalogue of Microorganisms (GCM) 10K type strain sequencing project: providing services to taxonomists for standard genome sequencing and annotation.</title>
        <authorList>
            <consortium name="The Broad Institute Genomics Platform"/>
            <consortium name="The Broad Institute Genome Sequencing Center for Infectious Disease"/>
            <person name="Wu L."/>
            <person name="Ma J."/>
        </authorList>
    </citation>
    <scope>NUCLEOTIDE SEQUENCE [LARGE SCALE GENOMIC DNA]</scope>
    <source>
        <strain evidence="11">KCTC 22558</strain>
    </source>
</reference>
<dbReference type="SUPFAM" id="SSF55874">
    <property type="entry name" value="ATPase domain of HSP90 chaperone/DNA topoisomerase II/histidine kinase"/>
    <property type="match status" value="1"/>
</dbReference>
<comment type="caution">
    <text evidence="10">The sequence shown here is derived from an EMBL/GenBank/DDBJ whole genome shotgun (WGS) entry which is preliminary data.</text>
</comment>
<keyword evidence="5 10" id="KW-0418">Kinase</keyword>
<dbReference type="PANTHER" id="PTHR43047">
    <property type="entry name" value="TWO-COMPONENT HISTIDINE PROTEIN KINASE"/>
    <property type="match status" value="1"/>
</dbReference>